<dbReference type="Proteomes" id="UP000001357">
    <property type="component" value="Unassembled WGS sequence"/>
</dbReference>
<evidence type="ECO:0000313" key="4">
    <source>
        <dbReference type="Proteomes" id="UP000001357"/>
    </source>
</evidence>
<dbReference type="Pfam" id="PF10263">
    <property type="entry name" value="SprT-like"/>
    <property type="match status" value="1"/>
</dbReference>
<dbReference type="PANTHER" id="PTHR23099:SF0">
    <property type="entry name" value="GERM CELL NUCLEAR ACIDIC PROTEIN"/>
    <property type="match status" value="1"/>
</dbReference>
<sequence>MAGNMAAWPQAARMYGWDQFGSLQAAIEASHHLASATIATRLNGSVSDAEDDLPFVTRRRRPRSGAKPARAVLLSDSDGDDDDGQEGPLSDQEAIEAQSPGAASPTPSSEGSGVSLADSELRSGDEVSDDDWDRDLSDFIVDDDDGDEDESEDDDEEEAQDSDNVTEDDAAEDNDGMGAEDTDENLEDGPGYASPPSSVPSPWKGENLRGMTPRTPRRRHRESVQQERSPLRPLCEAPTGQFYEFDTGSTSRTPCTPTTPTVSRSNAKTNKSKVAFRQSQSMFRRSREHLASQLFQEYNVQVFDRQLPQDLELKWSNRLNTTAGRAVLRLQRATGHRTASIELSTKVVDSKEKLENTLCHELCHVAAWLINGVNKPPHGRVFKGWAARAMRRYRHLNITTCHSYEIEFRYRYQCTNAECGHVFGRHSKSINVDRQVCGRCHSRLILQPQLKADGTPRKKRAPTAFSLFVKENFGAVKQAEPGLEHAAIMRTLAAQFKAQTLN</sequence>
<dbReference type="AlphaFoldDB" id="A9UUZ8"/>
<dbReference type="GeneID" id="5889352"/>
<dbReference type="InterPro" id="IPR006640">
    <property type="entry name" value="SprT-like_domain"/>
</dbReference>
<keyword evidence="4" id="KW-1185">Reference proteome</keyword>
<protein>
    <recommendedName>
        <fullName evidence="2">SprT-like domain-containing protein</fullName>
    </recommendedName>
</protein>
<feature type="compositionally biased region" description="Acidic residues" evidence="1">
    <location>
        <begin position="140"/>
        <end position="187"/>
    </location>
</feature>
<dbReference type="RefSeq" id="XP_001744295.1">
    <property type="nucleotide sequence ID" value="XM_001744243.1"/>
</dbReference>
<evidence type="ECO:0000313" key="3">
    <source>
        <dbReference type="EMBL" id="EDQ90998.1"/>
    </source>
</evidence>
<organism evidence="3 4">
    <name type="scientific">Monosiga brevicollis</name>
    <name type="common">Choanoflagellate</name>
    <dbReference type="NCBI Taxonomy" id="81824"/>
    <lineage>
        <taxon>Eukaryota</taxon>
        <taxon>Choanoflagellata</taxon>
        <taxon>Craspedida</taxon>
        <taxon>Salpingoecidae</taxon>
        <taxon>Monosiga</taxon>
    </lineage>
</organism>
<feature type="compositionally biased region" description="Low complexity" evidence="1">
    <location>
        <begin position="247"/>
        <end position="265"/>
    </location>
</feature>
<gene>
    <name evidence="3" type="ORF">MONBRDRAFT_23840</name>
</gene>
<dbReference type="SUPFAM" id="SSF47095">
    <property type="entry name" value="HMG-box"/>
    <property type="match status" value="1"/>
</dbReference>
<dbReference type="eggNOG" id="KOG3854">
    <property type="taxonomic scope" value="Eukaryota"/>
</dbReference>
<dbReference type="KEGG" id="mbr:MONBRDRAFT_23840"/>
<dbReference type="SMART" id="SM00731">
    <property type="entry name" value="SprT"/>
    <property type="match status" value="1"/>
</dbReference>
<dbReference type="InParanoid" id="A9UUZ8"/>
<dbReference type="PANTHER" id="PTHR23099">
    <property type="entry name" value="TRANSCRIPTIONAL REGULATOR"/>
    <property type="match status" value="1"/>
</dbReference>
<dbReference type="EMBL" id="CH991546">
    <property type="protein sequence ID" value="EDQ90998.1"/>
    <property type="molecule type" value="Genomic_DNA"/>
</dbReference>
<dbReference type="InterPro" id="IPR036910">
    <property type="entry name" value="HMG_box_dom_sf"/>
</dbReference>
<name>A9UUZ8_MONBE</name>
<dbReference type="STRING" id="81824.A9UUZ8"/>
<proteinExistence type="predicted"/>
<feature type="region of interest" description="Disordered" evidence="1">
    <location>
        <begin position="44"/>
        <end position="271"/>
    </location>
</feature>
<dbReference type="GO" id="GO:0006950">
    <property type="term" value="P:response to stress"/>
    <property type="evidence" value="ECO:0007669"/>
    <property type="project" value="UniProtKB-ARBA"/>
</dbReference>
<feature type="domain" description="SprT-like" evidence="2">
    <location>
        <begin position="288"/>
        <end position="447"/>
    </location>
</feature>
<evidence type="ECO:0000259" key="2">
    <source>
        <dbReference type="SMART" id="SM00731"/>
    </source>
</evidence>
<evidence type="ECO:0000256" key="1">
    <source>
        <dbReference type="SAM" id="MobiDB-lite"/>
    </source>
</evidence>
<reference evidence="3 4" key="1">
    <citation type="journal article" date="2008" name="Nature">
        <title>The genome of the choanoflagellate Monosiga brevicollis and the origin of metazoans.</title>
        <authorList>
            <consortium name="JGI Sequencing"/>
            <person name="King N."/>
            <person name="Westbrook M.J."/>
            <person name="Young S.L."/>
            <person name="Kuo A."/>
            <person name="Abedin M."/>
            <person name="Chapman J."/>
            <person name="Fairclough S."/>
            <person name="Hellsten U."/>
            <person name="Isogai Y."/>
            <person name="Letunic I."/>
            <person name="Marr M."/>
            <person name="Pincus D."/>
            <person name="Putnam N."/>
            <person name="Rokas A."/>
            <person name="Wright K.J."/>
            <person name="Zuzow R."/>
            <person name="Dirks W."/>
            <person name="Good M."/>
            <person name="Goodstein D."/>
            <person name="Lemons D."/>
            <person name="Li W."/>
            <person name="Lyons J.B."/>
            <person name="Morris A."/>
            <person name="Nichols S."/>
            <person name="Richter D.J."/>
            <person name="Salamov A."/>
            <person name="Bork P."/>
            <person name="Lim W.A."/>
            <person name="Manning G."/>
            <person name="Miller W.T."/>
            <person name="McGinnis W."/>
            <person name="Shapiro H."/>
            <person name="Tjian R."/>
            <person name="Grigoriev I.V."/>
            <person name="Rokhsar D."/>
        </authorList>
    </citation>
    <scope>NUCLEOTIDE SEQUENCE [LARGE SCALE GENOMIC DNA]</scope>
    <source>
        <strain evidence="4">MX1 / ATCC 50154</strain>
    </source>
</reference>
<dbReference type="GO" id="GO:0005634">
    <property type="term" value="C:nucleus"/>
    <property type="evidence" value="ECO:0000318"/>
    <property type="project" value="GO_Central"/>
</dbReference>
<accession>A9UUZ8</accession>